<dbReference type="EMBL" id="AZAC01000001">
    <property type="protein sequence ID" value="KIX16053.1"/>
    <property type="molecule type" value="Genomic_DNA"/>
</dbReference>
<evidence type="ECO:0000313" key="2">
    <source>
        <dbReference type="EMBL" id="KIX16053.1"/>
    </source>
</evidence>
<dbReference type="AlphaFoldDB" id="A0A0D2I0R3"/>
<feature type="domain" description="ABC-type transport auxiliary lipoprotein component" evidence="1">
    <location>
        <begin position="57"/>
        <end position="201"/>
    </location>
</feature>
<dbReference type="STRING" id="1429043.X474_00725"/>
<dbReference type="Pfam" id="PF03886">
    <property type="entry name" value="ABC_trans_aux"/>
    <property type="match status" value="1"/>
</dbReference>
<name>A0A0D2I0R3_9BACT</name>
<evidence type="ECO:0000259" key="1">
    <source>
        <dbReference type="Pfam" id="PF03886"/>
    </source>
</evidence>
<accession>A0A0D2I0R3</accession>
<dbReference type="InParanoid" id="A0A0D2I0R3"/>
<proteinExistence type="predicted"/>
<comment type="caution">
    <text evidence="2">The sequence shown here is derived from an EMBL/GenBank/DDBJ whole genome shotgun (WGS) entry which is preliminary data.</text>
</comment>
<gene>
    <name evidence="2" type="ORF">X474_00725</name>
</gene>
<dbReference type="SUPFAM" id="SSF159594">
    <property type="entry name" value="XCC0632-like"/>
    <property type="match status" value="1"/>
</dbReference>
<dbReference type="InterPro" id="IPR005586">
    <property type="entry name" value="ABC_trans_aux"/>
</dbReference>
<protein>
    <recommendedName>
        <fullName evidence="1">ABC-type transport auxiliary lipoprotein component domain-containing protein</fullName>
    </recommendedName>
</protein>
<reference evidence="2 3" key="1">
    <citation type="submission" date="2013-11" db="EMBL/GenBank/DDBJ databases">
        <title>Metagenomic analysis of a methanogenic consortium involved in long chain n-alkane degradation.</title>
        <authorList>
            <person name="Davidova I.A."/>
            <person name="Callaghan A.V."/>
            <person name="Wawrik B."/>
            <person name="Pruitt S."/>
            <person name="Marks C."/>
            <person name="Duncan K.E."/>
            <person name="Suflita J.M."/>
        </authorList>
    </citation>
    <scope>NUCLEOTIDE SEQUENCE [LARGE SCALE GENOMIC DNA]</scope>
    <source>
        <strain evidence="2 3">SPR</strain>
    </source>
</reference>
<dbReference type="OrthoDB" id="5470593at2"/>
<sequence>MNLVKQKKNGLLCLGLVLLFFCGGCLGSQAPIMVRQWSLEYDPPAKPGDVNPLADQTISLKRFTASMDFITDDMVYRPDDYERGVYPYNRWRVRPAEMVGDMLLRDIKAADMFKAAFGPERADDARFVLEGGVSRFLEVDAKENWQAELELSLTLLDRQEKHLPQRILFQKQYEAMIPIKEKGAAGLAKAMSLAMSRISEKVLVDLKLACEKAVLKKQED</sequence>
<keyword evidence="3" id="KW-1185">Reference proteome</keyword>
<evidence type="ECO:0000313" key="3">
    <source>
        <dbReference type="Proteomes" id="UP000032233"/>
    </source>
</evidence>
<dbReference type="Proteomes" id="UP000032233">
    <property type="component" value="Unassembled WGS sequence"/>
</dbReference>
<dbReference type="Gene3D" id="3.40.50.10610">
    <property type="entry name" value="ABC-type transport auxiliary lipoprotein component"/>
    <property type="match status" value="1"/>
</dbReference>
<organism evidence="2 3">
    <name type="scientific">Dethiosulfatarculus sandiegensis</name>
    <dbReference type="NCBI Taxonomy" id="1429043"/>
    <lineage>
        <taxon>Bacteria</taxon>
        <taxon>Pseudomonadati</taxon>
        <taxon>Thermodesulfobacteriota</taxon>
        <taxon>Desulfarculia</taxon>
        <taxon>Desulfarculales</taxon>
        <taxon>Desulfarculaceae</taxon>
        <taxon>Dethiosulfatarculus</taxon>
    </lineage>
</organism>